<keyword evidence="2" id="KW-0378">Hydrolase</keyword>
<dbReference type="OrthoDB" id="417506at2759"/>
<keyword evidence="5" id="KW-1185">Reference proteome</keyword>
<dbReference type="GO" id="GO:0071567">
    <property type="term" value="F:deUFMylase activity"/>
    <property type="evidence" value="ECO:0007669"/>
    <property type="project" value="UniProtKB-ARBA"/>
</dbReference>
<evidence type="ECO:0000256" key="2">
    <source>
        <dbReference type="ARBA" id="ARBA00022801"/>
    </source>
</evidence>
<dbReference type="Gene3D" id="3.90.70.130">
    <property type="match status" value="1"/>
</dbReference>
<feature type="domain" description="UFSP1/2/DUB catalytic" evidence="3">
    <location>
        <begin position="1"/>
        <end position="61"/>
    </location>
</feature>
<comment type="similarity">
    <text evidence="1">Belongs to the peptidase C78 family.</text>
</comment>
<dbReference type="EMBL" id="REGN01008828">
    <property type="protein sequence ID" value="RNA02590.1"/>
    <property type="molecule type" value="Genomic_DNA"/>
</dbReference>
<reference evidence="4 5" key="1">
    <citation type="journal article" date="2018" name="Sci. Rep.">
        <title>Genomic signatures of local adaptation to the degree of environmental predictability in rotifers.</title>
        <authorList>
            <person name="Franch-Gras L."/>
            <person name="Hahn C."/>
            <person name="Garcia-Roger E.M."/>
            <person name="Carmona M.J."/>
            <person name="Serra M."/>
            <person name="Gomez A."/>
        </authorList>
    </citation>
    <scope>NUCLEOTIDE SEQUENCE [LARGE SCALE GENOMIC DNA]</scope>
    <source>
        <strain evidence="4">HYR1</strain>
    </source>
</reference>
<comment type="caution">
    <text evidence="4">The sequence shown here is derived from an EMBL/GenBank/DDBJ whole genome shotgun (WGS) entry which is preliminary data.</text>
</comment>
<name>A0A3M7PU36_BRAPC</name>
<dbReference type="AlphaFoldDB" id="A0A3M7PU36"/>
<dbReference type="PANTHER" id="PTHR48153">
    <property type="entry name" value="UFM1-SPECIFIC PROTEASE 2"/>
    <property type="match status" value="1"/>
</dbReference>
<organism evidence="4 5">
    <name type="scientific">Brachionus plicatilis</name>
    <name type="common">Marine rotifer</name>
    <name type="synonym">Brachionus muelleri</name>
    <dbReference type="NCBI Taxonomy" id="10195"/>
    <lineage>
        <taxon>Eukaryota</taxon>
        <taxon>Metazoa</taxon>
        <taxon>Spiralia</taxon>
        <taxon>Gnathifera</taxon>
        <taxon>Rotifera</taxon>
        <taxon>Eurotatoria</taxon>
        <taxon>Monogononta</taxon>
        <taxon>Pseudotrocha</taxon>
        <taxon>Ploima</taxon>
        <taxon>Brachionidae</taxon>
        <taxon>Brachionus</taxon>
    </lineage>
</organism>
<evidence type="ECO:0000256" key="1">
    <source>
        <dbReference type="ARBA" id="ARBA00008552"/>
    </source>
</evidence>
<feature type="non-terminal residue" evidence="4">
    <location>
        <position position="1"/>
    </location>
</feature>
<keyword evidence="4" id="KW-0645">Protease</keyword>
<dbReference type="Proteomes" id="UP000276133">
    <property type="component" value="Unassembled WGS sequence"/>
</dbReference>
<gene>
    <name evidence="4" type="ORF">BpHYR1_008446</name>
</gene>
<dbReference type="InterPro" id="IPR012462">
    <property type="entry name" value="UFSP1/2_DUB_cat"/>
</dbReference>
<dbReference type="PANTHER" id="PTHR48153:SF2">
    <property type="entry name" value="UFM1-SPECIFIC PROTEASE 2"/>
    <property type="match status" value="1"/>
</dbReference>
<evidence type="ECO:0000313" key="4">
    <source>
        <dbReference type="EMBL" id="RNA02590.1"/>
    </source>
</evidence>
<protein>
    <submittedName>
        <fullName evidence="4">Ufm1-specific protease 2</fullName>
    </submittedName>
</protein>
<evidence type="ECO:0000313" key="5">
    <source>
        <dbReference type="Proteomes" id="UP000276133"/>
    </source>
</evidence>
<evidence type="ECO:0000259" key="3">
    <source>
        <dbReference type="Pfam" id="PF07910"/>
    </source>
</evidence>
<dbReference type="Pfam" id="PF07910">
    <property type="entry name" value="Peptidase_C78"/>
    <property type="match status" value="1"/>
</dbReference>
<proteinExistence type="inferred from homology"/>
<sequence>GGVLAHTIIGVNFDELTGSVQYLILDPHFVGAEDIKTISEKGWIGWKDIKFWKEDSFYNLCCPMRPKGY</sequence>
<accession>A0A3M7PU36</accession>
<dbReference type="GO" id="GO:0006508">
    <property type="term" value="P:proteolysis"/>
    <property type="evidence" value="ECO:0007669"/>
    <property type="project" value="UniProtKB-KW"/>
</dbReference>
<dbReference type="STRING" id="10195.A0A3M7PU36"/>